<evidence type="ECO:0000313" key="4">
    <source>
        <dbReference type="EMBL" id="SUQ16022.1"/>
    </source>
</evidence>
<feature type="compositionally biased region" description="Basic and acidic residues" evidence="1">
    <location>
        <begin position="26"/>
        <end position="39"/>
    </location>
</feature>
<dbReference type="RefSeq" id="WP_109714376.1">
    <property type="nucleotide sequence ID" value="NZ_QGDS01000020.1"/>
</dbReference>
<sequence length="368" mass="40468">MKKRIVSILLVAVMALGLTACGGGNKESDSKSEDTKKADVGSVTKDSYDPEKTDVVWAQGISGNVLVTLATQLGYFEDVGLNVKEVPLDDGQLQGVSDGQVDIASNSGTNEPLQMIASGDDIAIIGGFMLEGCMPIIAKEGTVWNGPTDFVGKKVGGSPTTYAITSKIHEAGYDINNDIQWVPFDNDADKIAAILNGQIDYAVMGTGRMYMIQNTEGIGIMAYCDDVTPNYSCCRMVARNSWVQENPTTVKLLNEALLRAQCYFEANRDECAEIMSEVLAADLDYVKAYMDETEHYELNVATVKKTVVDNWHFQREVGLIDADMDDSVIEDVVYDNLYKAALDACVDKYYDDDPDFWDSQVQMYEELQ</sequence>
<evidence type="ECO:0000259" key="3">
    <source>
        <dbReference type="Pfam" id="PF09084"/>
    </source>
</evidence>
<reference evidence="5" key="1">
    <citation type="submission" date="2017-07" db="EMBL/GenBank/DDBJ databases">
        <authorList>
            <person name="Varghese N."/>
            <person name="Submissions S."/>
        </authorList>
    </citation>
    <scope>NUCLEOTIDE SEQUENCE [LARGE SCALE GENOMIC DNA]</scope>
    <source>
        <strain evidence="5">NLAE-zl-C134</strain>
    </source>
</reference>
<dbReference type="Gene3D" id="3.40.190.10">
    <property type="entry name" value="Periplasmic binding protein-like II"/>
    <property type="match status" value="2"/>
</dbReference>
<gene>
    <name evidence="4" type="ORF">SAMN05216529_1205</name>
</gene>
<keyword evidence="5" id="KW-1185">Reference proteome</keyword>
<dbReference type="SUPFAM" id="SSF53850">
    <property type="entry name" value="Periplasmic binding protein-like II"/>
    <property type="match status" value="1"/>
</dbReference>
<name>A0A315ZQX0_9FIRM</name>
<dbReference type="Proteomes" id="UP000254051">
    <property type="component" value="Unassembled WGS sequence"/>
</dbReference>
<evidence type="ECO:0000256" key="1">
    <source>
        <dbReference type="SAM" id="MobiDB-lite"/>
    </source>
</evidence>
<evidence type="ECO:0000256" key="2">
    <source>
        <dbReference type="SAM" id="SignalP"/>
    </source>
</evidence>
<dbReference type="PANTHER" id="PTHR30024">
    <property type="entry name" value="ALIPHATIC SULFONATES-BINDING PROTEIN-RELATED"/>
    <property type="match status" value="1"/>
</dbReference>
<dbReference type="AlphaFoldDB" id="A0A315ZQX0"/>
<dbReference type="OrthoDB" id="9815602at2"/>
<keyword evidence="2" id="KW-0732">Signal</keyword>
<organism evidence="4 5">
    <name type="scientific">Faecalicatena contorta</name>
    <dbReference type="NCBI Taxonomy" id="39482"/>
    <lineage>
        <taxon>Bacteria</taxon>
        <taxon>Bacillati</taxon>
        <taxon>Bacillota</taxon>
        <taxon>Clostridia</taxon>
        <taxon>Lachnospirales</taxon>
        <taxon>Lachnospiraceae</taxon>
        <taxon>Faecalicatena</taxon>
    </lineage>
</organism>
<evidence type="ECO:0000313" key="5">
    <source>
        <dbReference type="Proteomes" id="UP000254051"/>
    </source>
</evidence>
<feature type="domain" description="SsuA/THI5-like" evidence="3">
    <location>
        <begin position="69"/>
        <end position="267"/>
    </location>
</feature>
<feature type="signal peptide" evidence="2">
    <location>
        <begin position="1"/>
        <end position="22"/>
    </location>
</feature>
<dbReference type="EMBL" id="UHJJ01000020">
    <property type="protein sequence ID" value="SUQ16022.1"/>
    <property type="molecule type" value="Genomic_DNA"/>
</dbReference>
<accession>A0A315ZQX0</accession>
<feature type="chain" id="PRO_5043163453" evidence="2">
    <location>
        <begin position="23"/>
        <end position="368"/>
    </location>
</feature>
<protein>
    <submittedName>
        <fullName evidence="4">NitT/TauT family transport system substrate-binding protein</fullName>
    </submittedName>
</protein>
<feature type="region of interest" description="Disordered" evidence="1">
    <location>
        <begin position="23"/>
        <end position="45"/>
    </location>
</feature>
<proteinExistence type="predicted"/>
<dbReference type="PROSITE" id="PS51257">
    <property type="entry name" value="PROKAR_LIPOPROTEIN"/>
    <property type="match status" value="1"/>
</dbReference>
<dbReference type="Pfam" id="PF09084">
    <property type="entry name" value="NMT1"/>
    <property type="match status" value="1"/>
</dbReference>
<dbReference type="InterPro" id="IPR015168">
    <property type="entry name" value="SsuA/THI5"/>
</dbReference>